<dbReference type="GO" id="GO:0005886">
    <property type="term" value="C:plasma membrane"/>
    <property type="evidence" value="ECO:0007669"/>
    <property type="project" value="UniProtKB-SubCell"/>
</dbReference>
<evidence type="ECO:0000256" key="3">
    <source>
        <dbReference type="ARBA" id="ARBA00022692"/>
    </source>
</evidence>
<dbReference type="GO" id="GO:0046688">
    <property type="term" value="P:response to copper ion"/>
    <property type="evidence" value="ECO:0007669"/>
    <property type="project" value="InterPro"/>
</dbReference>
<dbReference type="EMBL" id="CP000580">
    <property type="protein sequence ID" value="ABO00251.1"/>
    <property type="molecule type" value="Genomic_DNA"/>
</dbReference>
<evidence type="ECO:0000313" key="12">
    <source>
        <dbReference type="EMBL" id="ABO00251.1"/>
    </source>
</evidence>
<keyword evidence="4" id="KW-0479">Metal-binding</keyword>
<evidence type="ECO:0000259" key="10">
    <source>
        <dbReference type="Pfam" id="PF04234"/>
    </source>
</evidence>
<gene>
    <name evidence="12" type="ordered locus">Mjls_4480</name>
</gene>
<dbReference type="Pfam" id="PF05425">
    <property type="entry name" value="CopD"/>
    <property type="match status" value="1"/>
</dbReference>
<accession>A0A5Q5CLJ4</accession>
<evidence type="ECO:0000256" key="9">
    <source>
        <dbReference type="SAM" id="Phobius"/>
    </source>
</evidence>
<dbReference type="GO" id="GO:0006825">
    <property type="term" value="P:copper ion transport"/>
    <property type="evidence" value="ECO:0007669"/>
    <property type="project" value="InterPro"/>
</dbReference>
<dbReference type="AlphaFoldDB" id="A0A5Q5CLJ4"/>
<dbReference type="KEGG" id="mjl:Mjls_4480"/>
<feature type="transmembrane region" description="Helical" evidence="9">
    <location>
        <begin position="216"/>
        <end position="234"/>
    </location>
</feature>
<evidence type="ECO:0000256" key="4">
    <source>
        <dbReference type="ARBA" id="ARBA00022723"/>
    </source>
</evidence>
<evidence type="ECO:0000256" key="8">
    <source>
        <dbReference type="ARBA" id="ARBA00023136"/>
    </source>
</evidence>
<dbReference type="GO" id="GO:0042597">
    <property type="term" value="C:periplasmic space"/>
    <property type="evidence" value="ECO:0007669"/>
    <property type="project" value="InterPro"/>
</dbReference>
<dbReference type="PANTHER" id="PTHR34820">
    <property type="entry name" value="INNER MEMBRANE PROTEIN YEBZ"/>
    <property type="match status" value="1"/>
</dbReference>
<evidence type="ECO:0000256" key="7">
    <source>
        <dbReference type="ARBA" id="ARBA00023008"/>
    </source>
</evidence>
<proteinExistence type="predicted"/>
<name>A0A5Q5CLJ4_MYCSJ</name>
<dbReference type="SUPFAM" id="SSF81296">
    <property type="entry name" value="E set domains"/>
    <property type="match status" value="1"/>
</dbReference>
<dbReference type="Pfam" id="PF04234">
    <property type="entry name" value="CopC"/>
    <property type="match status" value="1"/>
</dbReference>
<keyword evidence="2" id="KW-1003">Cell membrane</keyword>
<keyword evidence="5" id="KW-0732">Signal</keyword>
<comment type="subcellular location">
    <subcellularLocation>
        <location evidence="1">Cell membrane</location>
        <topology evidence="1">Multi-pass membrane protein</topology>
    </subcellularLocation>
</comment>
<feature type="transmembrane region" description="Helical" evidence="9">
    <location>
        <begin position="183"/>
        <end position="204"/>
    </location>
</feature>
<dbReference type="InterPro" id="IPR032694">
    <property type="entry name" value="CopC/D"/>
</dbReference>
<feature type="transmembrane region" description="Helical" evidence="9">
    <location>
        <begin position="418"/>
        <end position="441"/>
    </location>
</feature>
<dbReference type="InterPro" id="IPR014756">
    <property type="entry name" value="Ig_E-set"/>
</dbReference>
<feature type="domain" description="CopC" evidence="10">
    <location>
        <begin position="29"/>
        <end position="124"/>
    </location>
</feature>
<keyword evidence="3 9" id="KW-0812">Transmembrane</keyword>
<evidence type="ECO:0000256" key="5">
    <source>
        <dbReference type="ARBA" id="ARBA00022729"/>
    </source>
</evidence>
<feature type="transmembrane region" description="Helical" evidence="9">
    <location>
        <begin position="345"/>
        <end position="365"/>
    </location>
</feature>
<dbReference type="InterPro" id="IPR007348">
    <property type="entry name" value="CopC_dom"/>
</dbReference>
<evidence type="ECO:0000256" key="6">
    <source>
        <dbReference type="ARBA" id="ARBA00022989"/>
    </source>
</evidence>
<dbReference type="InterPro" id="IPR014755">
    <property type="entry name" value="Cu-Rt/internalin_Ig-like"/>
</dbReference>
<dbReference type="PANTHER" id="PTHR34820:SF4">
    <property type="entry name" value="INNER MEMBRANE PROTEIN YEBZ"/>
    <property type="match status" value="1"/>
</dbReference>
<evidence type="ECO:0000259" key="11">
    <source>
        <dbReference type="Pfam" id="PF05425"/>
    </source>
</evidence>
<evidence type="ECO:0000256" key="1">
    <source>
        <dbReference type="ARBA" id="ARBA00004651"/>
    </source>
</evidence>
<sequence length="632" mass="64704" precursor="true">MTWLRCALIACAIAVQTSVGPGAGTAQAHPTLLFTEPAAETAVATSPEAITLLFNEPVTIGTRAIVVLDQSRREVPVGPASLARDGRFVTAAPVSALEPGTYTVRWRVTGGDGDQVEQEFRFAVGLAVSTAAPTASATPAWGESALRWLLFAGLAAAVGGLIGRHATDTARSARPELPPVRSWAPAGMAVALIAAMALVAGRAIDAGTVNAVWDGRAGVLLLIETGGLLTAMTLASRGRWALVPLAVVIAADGIRSHAGTTFGGWGAVLTGVHLAAATVWVGALVHTARAVVAWRAVSTAVRWVLASYVRLALVTYLVAVATGVISALVLVPLPQLVSTTYGKVLLIKLGLVVAASAAALASRLIHRDTRQATRLRSAMAIESAVLVGVLAASAVLVSTPPPTGTASAAPPPQPTGPVVSLGALAGQVGISLTASEGLLVVRLSTPRRGDYYAAEPNQHYSVVASLGESALALTGCGSGCYFARPAWRDGDNVLTLRAGATGWPGGATGLIVSWPPRPGAADLAAAVAATRAAGRLVVYETVTSDTTAGPPEPNRLDLDAGFFLSQEPYADGTAPIAARTSPPGAAVRLALGYPAASINVQLTLDDRSRITEEILTDPKHLVTRRIIYPGPE</sequence>
<keyword evidence="7" id="KW-0186">Copper</keyword>
<feature type="transmembrane region" description="Helical" evidence="9">
    <location>
        <begin position="377"/>
        <end position="398"/>
    </location>
</feature>
<keyword evidence="6 9" id="KW-1133">Transmembrane helix</keyword>
<feature type="domain" description="Copper resistance protein D" evidence="11">
    <location>
        <begin position="304"/>
        <end position="396"/>
    </location>
</feature>
<protein>
    <submittedName>
        <fullName evidence="12">Copper resistance protein CopC</fullName>
    </submittedName>
</protein>
<dbReference type="Gene3D" id="2.60.40.1220">
    <property type="match status" value="1"/>
</dbReference>
<feature type="transmembrane region" description="Helical" evidence="9">
    <location>
        <begin position="264"/>
        <end position="287"/>
    </location>
</feature>
<dbReference type="GO" id="GO:0005507">
    <property type="term" value="F:copper ion binding"/>
    <property type="evidence" value="ECO:0007669"/>
    <property type="project" value="InterPro"/>
</dbReference>
<keyword evidence="8 9" id="KW-0472">Membrane</keyword>
<feature type="transmembrane region" description="Helical" evidence="9">
    <location>
        <begin position="308"/>
        <end position="333"/>
    </location>
</feature>
<feature type="transmembrane region" description="Helical" evidence="9">
    <location>
        <begin position="145"/>
        <end position="162"/>
    </location>
</feature>
<dbReference type="InterPro" id="IPR008457">
    <property type="entry name" value="Cu-R_CopD_dom"/>
</dbReference>
<evidence type="ECO:0000256" key="2">
    <source>
        <dbReference type="ARBA" id="ARBA00022475"/>
    </source>
</evidence>
<reference evidence="12" key="1">
    <citation type="submission" date="2007-02" db="EMBL/GenBank/DDBJ databases">
        <title>Complete sequence of Mycobacterium sp. JLS.</title>
        <authorList>
            <consortium name="US DOE Joint Genome Institute"/>
            <person name="Copeland A."/>
            <person name="Lucas S."/>
            <person name="Lapidus A."/>
            <person name="Barry K."/>
            <person name="Detter J.C."/>
            <person name="Glavina del Rio T."/>
            <person name="Hammon N."/>
            <person name="Israni S."/>
            <person name="Dalin E."/>
            <person name="Tice H."/>
            <person name="Pitluck S."/>
            <person name="Chain P."/>
            <person name="Malfatti S."/>
            <person name="Shin M."/>
            <person name="Vergez L."/>
            <person name="Schmutz J."/>
            <person name="Larimer F."/>
            <person name="Land M."/>
            <person name="Hauser L."/>
            <person name="Kyrpides N."/>
            <person name="Mikhailova N."/>
            <person name="Miller C.D."/>
            <person name="Anderson A.J."/>
            <person name="Sims R.C."/>
            <person name="Richardson P."/>
        </authorList>
    </citation>
    <scope>NUCLEOTIDE SEQUENCE [LARGE SCALE GENOMIC DNA]</scope>
    <source>
        <strain evidence="12">JLS</strain>
    </source>
</reference>
<organism evidence="12">
    <name type="scientific">Mycobacterium sp. (strain JLS)</name>
    <dbReference type="NCBI Taxonomy" id="164757"/>
    <lineage>
        <taxon>Bacteria</taxon>
        <taxon>Bacillati</taxon>
        <taxon>Actinomycetota</taxon>
        <taxon>Actinomycetes</taxon>
        <taxon>Mycobacteriales</taxon>
        <taxon>Mycobacteriaceae</taxon>
        <taxon>Mycobacterium</taxon>
    </lineage>
</organism>